<sequence length="248" mass="25957">MVNKAFLSLAAVVLFAVFGTGVFVGMQVGGAAPGATDAGPQADTPDGTDSSATPTPAAEPAATPTPSEGDDEEPAADRERIPPREFNERNVSAAIVADVNDAREAEGLEPLSTTGTTTENLRAMAAGHSDAMAEAGLVRHTIDGVTSADRYRQYDLYSTCQFQVESYIEDAENDALEAVGRTYAGQEYPDDGTQRFNANDTAVAAALTDDWLSTGLFRERLFYGNADRIGVGVTVTSTGAVYATANVC</sequence>
<proteinExistence type="predicted"/>
<name>A0ABU2FM92_9EURY</name>
<comment type="caution">
    <text evidence="3">The sequence shown here is derived from an EMBL/GenBank/DDBJ whole genome shotgun (WGS) entry which is preliminary data.</text>
</comment>
<dbReference type="InterPro" id="IPR014044">
    <property type="entry name" value="CAP_dom"/>
</dbReference>
<dbReference type="RefSeq" id="WP_310899359.1">
    <property type="nucleotide sequence ID" value="NZ_JAMQOS010000001.1"/>
</dbReference>
<evidence type="ECO:0000256" key="1">
    <source>
        <dbReference type="SAM" id="MobiDB-lite"/>
    </source>
</evidence>
<dbReference type="InterPro" id="IPR035940">
    <property type="entry name" value="CAP_sf"/>
</dbReference>
<feature type="domain" description="SCP" evidence="2">
    <location>
        <begin position="98"/>
        <end position="243"/>
    </location>
</feature>
<gene>
    <name evidence="3" type="ORF">NDI86_05260</name>
</gene>
<dbReference type="Proteomes" id="UP001268864">
    <property type="component" value="Unassembled WGS sequence"/>
</dbReference>
<feature type="compositionally biased region" description="Low complexity" evidence="1">
    <location>
        <begin position="34"/>
        <end position="67"/>
    </location>
</feature>
<dbReference type="Pfam" id="PF00188">
    <property type="entry name" value="CAP"/>
    <property type="match status" value="1"/>
</dbReference>
<evidence type="ECO:0000313" key="3">
    <source>
        <dbReference type="EMBL" id="MDS0281524.1"/>
    </source>
</evidence>
<feature type="compositionally biased region" description="Basic and acidic residues" evidence="1">
    <location>
        <begin position="75"/>
        <end position="88"/>
    </location>
</feature>
<evidence type="ECO:0000313" key="4">
    <source>
        <dbReference type="Proteomes" id="UP001268864"/>
    </source>
</evidence>
<evidence type="ECO:0000259" key="2">
    <source>
        <dbReference type="Pfam" id="PF00188"/>
    </source>
</evidence>
<dbReference type="EMBL" id="JAMQOS010000001">
    <property type="protein sequence ID" value="MDS0281524.1"/>
    <property type="molecule type" value="Genomic_DNA"/>
</dbReference>
<protein>
    <submittedName>
        <fullName evidence="3">CAP domain-containing protein</fullName>
    </submittedName>
</protein>
<organism evidence="3 4">
    <name type="scientific">Haloarcula onubensis</name>
    <dbReference type="NCBI Taxonomy" id="2950539"/>
    <lineage>
        <taxon>Archaea</taxon>
        <taxon>Methanobacteriati</taxon>
        <taxon>Methanobacteriota</taxon>
        <taxon>Stenosarchaea group</taxon>
        <taxon>Halobacteria</taxon>
        <taxon>Halobacteriales</taxon>
        <taxon>Haloarculaceae</taxon>
        <taxon>Haloarcula</taxon>
    </lineage>
</organism>
<reference evidence="3 4" key="1">
    <citation type="submission" date="2022-06" db="EMBL/GenBank/DDBJ databases">
        <title>Halomicroarcula sp. a new haloarchaeum isolate from saline soil.</title>
        <authorList>
            <person name="Strakova D."/>
            <person name="Galisteo C."/>
            <person name="Sanchez-Porro C."/>
            <person name="Ventosa A."/>
        </authorList>
    </citation>
    <scope>NUCLEOTIDE SEQUENCE [LARGE SCALE GENOMIC DNA]</scope>
    <source>
        <strain evidence="3 4">S3CR25-11</strain>
    </source>
</reference>
<accession>A0ABU2FM92</accession>
<feature type="region of interest" description="Disordered" evidence="1">
    <location>
        <begin position="34"/>
        <end position="89"/>
    </location>
</feature>
<dbReference type="Gene3D" id="3.40.33.10">
    <property type="entry name" value="CAP"/>
    <property type="match status" value="1"/>
</dbReference>
<keyword evidence="4" id="KW-1185">Reference proteome</keyword>